<dbReference type="AlphaFoldDB" id="A0A1I4L4N2"/>
<dbReference type="GO" id="GO:0070626">
    <property type="term" value="F:(S)-2-(5-amino-1-(5-phospho-D-ribosyl)imidazole-4-carboxamido) succinate lyase (fumarate-forming) activity"/>
    <property type="evidence" value="ECO:0007669"/>
    <property type="project" value="TreeGrafter"/>
</dbReference>
<dbReference type="InterPro" id="IPR022761">
    <property type="entry name" value="Fumarate_lyase_N"/>
</dbReference>
<dbReference type="PROSITE" id="PS00163">
    <property type="entry name" value="FUMARATE_LYASES"/>
    <property type="match status" value="1"/>
</dbReference>
<evidence type="ECO:0000256" key="1">
    <source>
        <dbReference type="ARBA" id="ARBA00004706"/>
    </source>
</evidence>
<dbReference type="CDD" id="cd01360">
    <property type="entry name" value="Adenylsuccinate_lyase_1"/>
    <property type="match status" value="1"/>
</dbReference>
<dbReference type="GO" id="GO:0004018">
    <property type="term" value="F:N6-(1,2-dicarboxyethyl)AMP AMP-lyase (fumarate-forming) activity"/>
    <property type="evidence" value="ECO:0007669"/>
    <property type="project" value="UniProtKB-UniRule"/>
</dbReference>
<dbReference type="OrthoDB" id="9768878at2"/>
<evidence type="ECO:0000256" key="4">
    <source>
        <dbReference type="ARBA" id="ARBA00012339"/>
    </source>
</evidence>
<evidence type="ECO:0000256" key="6">
    <source>
        <dbReference type="ARBA" id="ARBA00022605"/>
    </source>
</evidence>
<evidence type="ECO:0000256" key="11">
    <source>
        <dbReference type="ARBA" id="ARBA00049115"/>
    </source>
</evidence>
<dbReference type="Pfam" id="PF00206">
    <property type="entry name" value="Lyase_1"/>
    <property type="match status" value="1"/>
</dbReference>
<dbReference type="Gene3D" id="1.10.275.10">
    <property type="entry name" value="Fumarase/aspartase (N-terminal domain)"/>
    <property type="match status" value="1"/>
</dbReference>
<dbReference type="Pfam" id="PF10397">
    <property type="entry name" value="ADSL_C"/>
    <property type="match status" value="1"/>
</dbReference>
<evidence type="ECO:0000256" key="8">
    <source>
        <dbReference type="ARBA" id="ARBA00023239"/>
    </source>
</evidence>
<dbReference type="EMBL" id="FOTI01000037">
    <property type="protein sequence ID" value="SFL85950.1"/>
    <property type="molecule type" value="Genomic_DNA"/>
</dbReference>
<dbReference type="GO" id="GO:0006189">
    <property type="term" value="P:'de novo' IMP biosynthetic process"/>
    <property type="evidence" value="ECO:0007669"/>
    <property type="project" value="UniProtKB-UniPathway"/>
</dbReference>
<dbReference type="Gene3D" id="1.20.200.10">
    <property type="entry name" value="Fumarase/aspartase (Central domain)"/>
    <property type="match status" value="1"/>
</dbReference>
<comment type="catalytic activity">
    <reaction evidence="11">
        <text>N(6)-(1,2-dicarboxyethyl)-AMP = fumarate + AMP</text>
        <dbReference type="Rhea" id="RHEA:16853"/>
        <dbReference type="ChEBI" id="CHEBI:29806"/>
        <dbReference type="ChEBI" id="CHEBI:57567"/>
        <dbReference type="ChEBI" id="CHEBI:456215"/>
        <dbReference type="EC" id="4.3.2.2"/>
    </reaction>
    <physiologicalReaction direction="left-to-right" evidence="11">
        <dbReference type="Rhea" id="RHEA:16854"/>
    </physiologicalReaction>
</comment>
<evidence type="ECO:0000313" key="16">
    <source>
        <dbReference type="Proteomes" id="UP000199006"/>
    </source>
</evidence>
<organism evidence="15 16">
    <name type="scientific">Halanaerobium salsuginis</name>
    <dbReference type="NCBI Taxonomy" id="29563"/>
    <lineage>
        <taxon>Bacteria</taxon>
        <taxon>Bacillati</taxon>
        <taxon>Bacillota</taxon>
        <taxon>Clostridia</taxon>
        <taxon>Halanaerobiales</taxon>
        <taxon>Halanaerobiaceae</taxon>
        <taxon>Halanaerobium</taxon>
    </lineage>
</organism>
<dbReference type="Gene3D" id="1.10.40.30">
    <property type="entry name" value="Fumarase/aspartase (C-terminal domain)"/>
    <property type="match status" value="1"/>
</dbReference>
<evidence type="ECO:0000256" key="3">
    <source>
        <dbReference type="ARBA" id="ARBA00008273"/>
    </source>
</evidence>
<evidence type="ECO:0000259" key="14">
    <source>
        <dbReference type="SMART" id="SM00998"/>
    </source>
</evidence>
<evidence type="ECO:0000256" key="2">
    <source>
        <dbReference type="ARBA" id="ARBA00004734"/>
    </source>
</evidence>
<evidence type="ECO:0000256" key="9">
    <source>
        <dbReference type="ARBA" id="ARBA00024477"/>
    </source>
</evidence>
<dbReference type="GO" id="GO:0044208">
    <property type="term" value="P:'de novo' AMP biosynthetic process"/>
    <property type="evidence" value="ECO:0007669"/>
    <property type="project" value="UniProtKB-UniPathway"/>
</dbReference>
<dbReference type="InterPro" id="IPR024083">
    <property type="entry name" value="Fumarase/histidase_N"/>
</dbReference>
<dbReference type="GO" id="GO:0005829">
    <property type="term" value="C:cytosol"/>
    <property type="evidence" value="ECO:0007669"/>
    <property type="project" value="TreeGrafter"/>
</dbReference>
<dbReference type="InterPro" id="IPR020557">
    <property type="entry name" value="Fumarate_lyase_CS"/>
</dbReference>
<dbReference type="STRING" id="29563.SAMN02983006_02210"/>
<dbReference type="FunFam" id="1.20.200.10:FF:000008">
    <property type="entry name" value="Adenylosuccinate lyase"/>
    <property type="match status" value="1"/>
</dbReference>
<sequence>MLSRYSRAEMETVWSEERKYQIWLEIELAILEARAELGEIPAKAVAKIKAEAAVDLARIKEIEAKTRHDMIAFIEGVSENLGPESRFIHEGVTSSDIKDTARAIQMRDACQLILADLSSLEETLSKLALADKDTIMVGRTHGVHAEPLTWGLKLLNWQQEIKRQLTRFKQLKEVVAVGQISGAVGTFATIAPQVESRVCEILDLKNAVVSSQILQRDRHADFVERLALAAASIEKFATEIRNLQRTDILEVEEGFRKGQKGSSAMPHKKNPIICERLSGLARVIRGNVIPALENVTLWHERDLTHSSVERVILPDSAILLDYLLVKFNQVLTELVVNKDNMKLNLEKTLGLTFSQRLMLALVEKGLRREQAYEMAQRNALISWQEKTDYRKLIKADQEIAEYLTDAELEEIFDWQAYLKHIDQIFQRAGLLS</sequence>
<gene>
    <name evidence="15" type="ORF">SAMN02983006_02210</name>
</gene>
<comment type="catalytic activity">
    <reaction evidence="9">
        <text>(2S)-2-[5-amino-1-(5-phospho-beta-D-ribosyl)imidazole-4-carboxamido]succinate = 5-amino-1-(5-phospho-beta-D-ribosyl)imidazole-4-carboxamide + fumarate</text>
        <dbReference type="Rhea" id="RHEA:23920"/>
        <dbReference type="ChEBI" id="CHEBI:29806"/>
        <dbReference type="ChEBI" id="CHEBI:58443"/>
        <dbReference type="ChEBI" id="CHEBI:58475"/>
        <dbReference type="EC" id="4.3.2.2"/>
    </reaction>
    <physiologicalReaction direction="left-to-right" evidence="9">
        <dbReference type="Rhea" id="RHEA:23921"/>
    </physiologicalReaction>
</comment>
<dbReference type="UniPathway" id="UPA00075">
    <property type="reaction ID" value="UER00336"/>
</dbReference>
<dbReference type="Proteomes" id="UP000199006">
    <property type="component" value="Unassembled WGS sequence"/>
</dbReference>
<proteinExistence type="inferred from homology"/>
<comment type="similarity">
    <text evidence="3 13">Belongs to the lyase 1 family. Adenylosuccinate lyase subfamily.</text>
</comment>
<evidence type="ECO:0000256" key="13">
    <source>
        <dbReference type="RuleBase" id="RU361172"/>
    </source>
</evidence>
<dbReference type="SMART" id="SM00998">
    <property type="entry name" value="ADSL_C"/>
    <property type="match status" value="1"/>
</dbReference>
<keyword evidence="7 13" id="KW-0658">Purine biosynthesis</keyword>
<accession>A0A1I4L4N2</accession>
<feature type="domain" description="Adenylosuccinate lyase C-terminal" evidence="14">
    <location>
        <begin position="349"/>
        <end position="429"/>
    </location>
</feature>
<protein>
    <recommendedName>
        <fullName evidence="5 12">Adenylosuccinate lyase</fullName>
        <shortName evidence="13">ASL</shortName>
        <ecNumber evidence="4 12">4.3.2.2</ecNumber>
    </recommendedName>
    <alternativeName>
        <fullName evidence="10 13">Adenylosuccinase</fullName>
    </alternativeName>
</protein>
<evidence type="ECO:0000256" key="5">
    <source>
        <dbReference type="ARBA" id="ARBA00017058"/>
    </source>
</evidence>
<dbReference type="FunFam" id="1.10.40.30:FF:000007">
    <property type="entry name" value="Adenylosuccinate lyase"/>
    <property type="match status" value="1"/>
</dbReference>
<evidence type="ECO:0000313" key="15">
    <source>
        <dbReference type="EMBL" id="SFL85950.1"/>
    </source>
</evidence>
<reference evidence="15 16" key="1">
    <citation type="submission" date="2016-10" db="EMBL/GenBank/DDBJ databases">
        <authorList>
            <person name="de Groot N.N."/>
        </authorList>
    </citation>
    <scope>NUCLEOTIDE SEQUENCE [LARGE SCALE GENOMIC DNA]</scope>
    <source>
        <strain evidence="15 16">ATCC 51327</strain>
    </source>
</reference>
<dbReference type="UniPathway" id="UPA00074">
    <property type="reaction ID" value="UER00132"/>
</dbReference>
<dbReference type="GO" id="GO:0008652">
    <property type="term" value="P:amino acid biosynthetic process"/>
    <property type="evidence" value="ECO:0007669"/>
    <property type="project" value="UniProtKB-KW"/>
</dbReference>
<evidence type="ECO:0000256" key="7">
    <source>
        <dbReference type="ARBA" id="ARBA00022755"/>
    </source>
</evidence>
<comment type="pathway">
    <text evidence="1 13">Purine metabolism; IMP biosynthesis via de novo pathway; 5-amino-1-(5-phospho-D-ribosyl)imidazole-4-carboxamide from 5-amino-1-(5-phospho-D-ribosyl)imidazole-4-carboxylate: step 2/2.</text>
</comment>
<dbReference type="SUPFAM" id="SSF48557">
    <property type="entry name" value="L-aspartase-like"/>
    <property type="match status" value="1"/>
</dbReference>
<dbReference type="NCBIfam" id="TIGR00928">
    <property type="entry name" value="purB"/>
    <property type="match status" value="1"/>
</dbReference>
<dbReference type="PANTHER" id="PTHR43172">
    <property type="entry name" value="ADENYLOSUCCINATE LYASE"/>
    <property type="match status" value="1"/>
</dbReference>
<dbReference type="InterPro" id="IPR004769">
    <property type="entry name" value="Pur_lyase"/>
</dbReference>
<keyword evidence="16" id="KW-1185">Reference proteome</keyword>
<dbReference type="PANTHER" id="PTHR43172:SF1">
    <property type="entry name" value="ADENYLOSUCCINATE LYASE"/>
    <property type="match status" value="1"/>
</dbReference>
<comment type="pathway">
    <text evidence="2 13">Purine metabolism; AMP biosynthesis via de novo pathway; AMP from IMP: step 2/2.</text>
</comment>
<name>A0A1I4L4N2_9FIRM</name>
<dbReference type="InterPro" id="IPR000362">
    <property type="entry name" value="Fumarate_lyase_fam"/>
</dbReference>
<dbReference type="RefSeq" id="WP_089862252.1">
    <property type="nucleotide sequence ID" value="NZ_FOTI01000037.1"/>
</dbReference>
<evidence type="ECO:0000256" key="10">
    <source>
        <dbReference type="ARBA" id="ARBA00030717"/>
    </source>
</evidence>
<dbReference type="PRINTS" id="PR00145">
    <property type="entry name" value="ARGSUCLYASE"/>
</dbReference>
<dbReference type="EC" id="4.3.2.2" evidence="4 12"/>
<evidence type="ECO:0000256" key="12">
    <source>
        <dbReference type="NCBIfam" id="TIGR00928"/>
    </source>
</evidence>
<keyword evidence="6" id="KW-0028">Amino-acid biosynthesis</keyword>
<dbReference type="InterPro" id="IPR008948">
    <property type="entry name" value="L-Aspartase-like"/>
</dbReference>
<dbReference type="PRINTS" id="PR00149">
    <property type="entry name" value="FUMRATELYASE"/>
</dbReference>
<dbReference type="InterPro" id="IPR019468">
    <property type="entry name" value="AdenyloSucc_lyase_C"/>
</dbReference>
<keyword evidence="8 13" id="KW-0456">Lyase</keyword>